<name>A0AAU9V3W4_EUPED</name>
<evidence type="ECO:0000313" key="20">
    <source>
        <dbReference type="Proteomes" id="UP001153954"/>
    </source>
</evidence>
<dbReference type="InterPro" id="IPR001128">
    <property type="entry name" value="Cyt_P450"/>
</dbReference>
<evidence type="ECO:0000313" key="19">
    <source>
        <dbReference type="EMBL" id="CAH2105987.1"/>
    </source>
</evidence>
<dbReference type="Gene3D" id="1.10.630.10">
    <property type="entry name" value="Cytochrome P450"/>
    <property type="match status" value="1"/>
</dbReference>
<comment type="similarity">
    <text evidence="5 17">Belongs to the cytochrome P450 family.</text>
</comment>
<keyword evidence="10" id="KW-0492">Microsome</keyword>
<evidence type="ECO:0000256" key="7">
    <source>
        <dbReference type="ARBA" id="ARBA00022617"/>
    </source>
</evidence>
<dbReference type="SUPFAM" id="SSF48264">
    <property type="entry name" value="Cytochrome P450"/>
    <property type="match status" value="1"/>
</dbReference>
<dbReference type="GO" id="GO:0005506">
    <property type="term" value="F:iron ion binding"/>
    <property type="evidence" value="ECO:0007669"/>
    <property type="project" value="InterPro"/>
</dbReference>
<dbReference type="PROSITE" id="PS00086">
    <property type="entry name" value="CYTOCHROME_P450"/>
    <property type="match status" value="1"/>
</dbReference>
<evidence type="ECO:0000256" key="1">
    <source>
        <dbReference type="ARBA" id="ARBA00001971"/>
    </source>
</evidence>
<evidence type="ECO:0000256" key="11">
    <source>
        <dbReference type="ARBA" id="ARBA00023002"/>
    </source>
</evidence>
<dbReference type="InterPro" id="IPR017972">
    <property type="entry name" value="Cyt_P450_CS"/>
</dbReference>
<evidence type="ECO:0000256" key="3">
    <source>
        <dbReference type="ARBA" id="ARBA00004174"/>
    </source>
</evidence>
<evidence type="ECO:0000256" key="8">
    <source>
        <dbReference type="ARBA" id="ARBA00022723"/>
    </source>
</evidence>
<feature type="region of interest" description="Disordered" evidence="18">
    <location>
        <begin position="16"/>
        <end position="35"/>
    </location>
</feature>
<dbReference type="PANTHER" id="PTHR24292">
    <property type="entry name" value="CYTOCHROME P450"/>
    <property type="match status" value="1"/>
</dbReference>
<proteinExistence type="inferred from homology"/>
<keyword evidence="14" id="KW-0472">Membrane</keyword>
<dbReference type="InterPro" id="IPR002403">
    <property type="entry name" value="Cyt_P450_E_grp-IV"/>
</dbReference>
<dbReference type="GO" id="GO:0005789">
    <property type="term" value="C:endoplasmic reticulum membrane"/>
    <property type="evidence" value="ECO:0007669"/>
    <property type="project" value="UniProtKB-SubCell"/>
</dbReference>
<comment type="function">
    <text evidence="2">May be involved in the metabolism of insect hormones and in the breakdown of synthetic insecticides.</text>
</comment>
<keyword evidence="11 17" id="KW-0560">Oxidoreductase</keyword>
<feature type="compositionally biased region" description="Polar residues" evidence="18">
    <location>
        <begin position="22"/>
        <end position="34"/>
    </location>
</feature>
<dbReference type="PANTHER" id="PTHR24292:SF54">
    <property type="entry name" value="CYP9F3-RELATED"/>
    <property type="match status" value="1"/>
</dbReference>
<comment type="catalytic activity">
    <reaction evidence="15">
        <text>an organic molecule + reduced [NADPH--hemoprotein reductase] + O2 = an alcohol + oxidized [NADPH--hemoprotein reductase] + H2O + H(+)</text>
        <dbReference type="Rhea" id="RHEA:17149"/>
        <dbReference type="Rhea" id="RHEA-COMP:11964"/>
        <dbReference type="Rhea" id="RHEA-COMP:11965"/>
        <dbReference type="ChEBI" id="CHEBI:15377"/>
        <dbReference type="ChEBI" id="CHEBI:15378"/>
        <dbReference type="ChEBI" id="CHEBI:15379"/>
        <dbReference type="ChEBI" id="CHEBI:30879"/>
        <dbReference type="ChEBI" id="CHEBI:57618"/>
        <dbReference type="ChEBI" id="CHEBI:58210"/>
        <dbReference type="ChEBI" id="CHEBI:142491"/>
        <dbReference type="EC" id="1.14.14.1"/>
    </reaction>
</comment>
<reference evidence="19" key="1">
    <citation type="submission" date="2022-03" db="EMBL/GenBank/DDBJ databases">
        <authorList>
            <person name="Tunstrom K."/>
        </authorList>
    </citation>
    <scope>NUCLEOTIDE SEQUENCE</scope>
</reference>
<keyword evidence="13 17" id="KW-0503">Monooxygenase</keyword>
<evidence type="ECO:0000256" key="10">
    <source>
        <dbReference type="ARBA" id="ARBA00022848"/>
    </source>
</evidence>
<keyword evidence="8 16" id="KW-0479">Metal-binding</keyword>
<dbReference type="InterPro" id="IPR050476">
    <property type="entry name" value="Insect_CytP450_Detox"/>
</dbReference>
<dbReference type="InterPro" id="IPR036396">
    <property type="entry name" value="Cyt_P450_sf"/>
</dbReference>
<organism evidence="19 20">
    <name type="scientific">Euphydryas editha</name>
    <name type="common">Edith's checkerspot</name>
    <dbReference type="NCBI Taxonomy" id="104508"/>
    <lineage>
        <taxon>Eukaryota</taxon>
        <taxon>Metazoa</taxon>
        <taxon>Ecdysozoa</taxon>
        <taxon>Arthropoda</taxon>
        <taxon>Hexapoda</taxon>
        <taxon>Insecta</taxon>
        <taxon>Pterygota</taxon>
        <taxon>Neoptera</taxon>
        <taxon>Endopterygota</taxon>
        <taxon>Lepidoptera</taxon>
        <taxon>Glossata</taxon>
        <taxon>Ditrysia</taxon>
        <taxon>Papilionoidea</taxon>
        <taxon>Nymphalidae</taxon>
        <taxon>Nymphalinae</taxon>
        <taxon>Euphydryas</taxon>
    </lineage>
</organism>
<dbReference type="Pfam" id="PF00067">
    <property type="entry name" value="p450"/>
    <property type="match status" value="1"/>
</dbReference>
<dbReference type="AlphaFoldDB" id="A0AAU9V3W4"/>
<dbReference type="EMBL" id="CAKOGL010000029">
    <property type="protein sequence ID" value="CAH2105987.1"/>
    <property type="molecule type" value="Genomic_DNA"/>
</dbReference>
<keyword evidence="12 16" id="KW-0408">Iron</keyword>
<dbReference type="EC" id="1.14.14.1" evidence="6"/>
<evidence type="ECO:0000256" key="4">
    <source>
        <dbReference type="ARBA" id="ARBA00004406"/>
    </source>
</evidence>
<protein>
    <recommendedName>
        <fullName evidence="6">unspecific monooxygenase</fullName>
        <ecNumber evidence="6">1.14.14.1</ecNumber>
    </recommendedName>
</protein>
<evidence type="ECO:0000256" key="17">
    <source>
        <dbReference type="RuleBase" id="RU000461"/>
    </source>
</evidence>
<evidence type="ECO:0000256" key="6">
    <source>
        <dbReference type="ARBA" id="ARBA00012109"/>
    </source>
</evidence>
<evidence type="ECO:0000256" key="13">
    <source>
        <dbReference type="ARBA" id="ARBA00023033"/>
    </source>
</evidence>
<evidence type="ECO:0000256" key="5">
    <source>
        <dbReference type="ARBA" id="ARBA00010617"/>
    </source>
</evidence>
<evidence type="ECO:0000256" key="14">
    <source>
        <dbReference type="ARBA" id="ARBA00023136"/>
    </source>
</evidence>
<evidence type="ECO:0000256" key="2">
    <source>
        <dbReference type="ARBA" id="ARBA00003690"/>
    </source>
</evidence>
<dbReference type="GO" id="GO:0016712">
    <property type="term" value="F:oxidoreductase activity, acting on paired donors, with incorporation or reduction of molecular oxygen, reduced flavin or flavoprotein as one donor, and incorporation of one atom of oxygen"/>
    <property type="evidence" value="ECO:0007669"/>
    <property type="project" value="UniProtKB-EC"/>
</dbReference>
<sequence>MKEFYMSIDVFGQLVHDDKNGNENQDTGFSTVEESSIGKKDNDREVLRLWPPGLALDRMCVKDYNLGKPNSKVTEDYIIRKGELLWIPVWAFHRDPHYFPDPKKFDPERFSDENKHNINSMAYMSFGLGPRNCIGCRFALCELKVLLYQIILHIEISPSKKTCIPSKLFTESFNPRLAGGHWLKFN</sequence>
<feature type="binding site" description="axial binding residue" evidence="16">
    <location>
        <position position="133"/>
    </location>
    <ligand>
        <name>heme</name>
        <dbReference type="ChEBI" id="CHEBI:30413"/>
    </ligand>
    <ligandPart>
        <name>Fe</name>
        <dbReference type="ChEBI" id="CHEBI:18248"/>
    </ligandPart>
</feature>
<dbReference type="PRINTS" id="PR00465">
    <property type="entry name" value="EP450IV"/>
</dbReference>
<gene>
    <name evidence="19" type="ORF">EEDITHA_LOCUS20178</name>
</gene>
<evidence type="ECO:0000256" key="9">
    <source>
        <dbReference type="ARBA" id="ARBA00022824"/>
    </source>
</evidence>
<comment type="subcellular location">
    <subcellularLocation>
        <location evidence="4">Endoplasmic reticulum membrane</location>
        <topology evidence="4">Peripheral membrane protein</topology>
    </subcellularLocation>
    <subcellularLocation>
        <location evidence="3">Microsome membrane</location>
        <topology evidence="3">Peripheral membrane protein</topology>
    </subcellularLocation>
</comment>
<evidence type="ECO:0000256" key="18">
    <source>
        <dbReference type="SAM" id="MobiDB-lite"/>
    </source>
</evidence>
<evidence type="ECO:0000256" key="12">
    <source>
        <dbReference type="ARBA" id="ARBA00023004"/>
    </source>
</evidence>
<evidence type="ECO:0000256" key="15">
    <source>
        <dbReference type="ARBA" id="ARBA00047827"/>
    </source>
</evidence>
<comment type="caution">
    <text evidence="19">The sequence shown here is derived from an EMBL/GenBank/DDBJ whole genome shotgun (WGS) entry which is preliminary data.</text>
</comment>
<accession>A0AAU9V3W4</accession>
<keyword evidence="7 16" id="KW-0349">Heme</keyword>
<keyword evidence="20" id="KW-1185">Reference proteome</keyword>
<dbReference type="Proteomes" id="UP001153954">
    <property type="component" value="Unassembled WGS sequence"/>
</dbReference>
<comment type="cofactor">
    <cofactor evidence="1 16">
        <name>heme</name>
        <dbReference type="ChEBI" id="CHEBI:30413"/>
    </cofactor>
</comment>
<dbReference type="GO" id="GO:0020037">
    <property type="term" value="F:heme binding"/>
    <property type="evidence" value="ECO:0007669"/>
    <property type="project" value="InterPro"/>
</dbReference>
<keyword evidence="9" id="KW-0256">Endoplasmic reticulum</keyword>
<evidence type="ECO:0000256" key="16">
    <source>
        <dbReference type="PIRSR" id="PIRSR602403-1"/>
    </source>
</evidence>